<feature type="region of interest" description="Disordered" evidence="1">
    <location>
        <begin position="92"/>
        <end position="205"/>
    </location>
</feature>
<evidence type="ECO:0000256" key="1">
    <source>
        <dbReference type="SAM" id="MobiDB-lite"/>
    </source>
</evidence>
<dbReference type="EMBL" id="JAUCMV010000001">
    <property type="protein sequence ID" value="KAK0428212.1"/>
    <property type="molecule type" value="Genomic_DNA"/>
</dbReference>
<keyword evidence="3" id="KW-1185">Reference proteome</keyword>
<dbReference type="InterPro" id="IPR041966">
    <property type="entry name" value="LOTUS-like"/>
</dbReference>
<gene>
    <name evidence="2" type="ORF">QR680_010678</name>
</gene>
<reference evidence="2" key="1">
    <citation type="submission" date="2023-06" db="EMBL/GenBank/DDBJ databases">
        <title>Genomic analysis of the entomopathogenic nematode Steinernema hermaphroditum.</title>
        <authorList>
            <person name="Schwarz E.M."/>
            <person name="Heppert J.K."/>
            <person name="Baniya A."/>
            <person name="Schwartz H.T."/>
            <person name="Tan C.-H."/>
            <person name="Antoshechkin I."/>
            <person name="Sternberg P.W."/>
            <person name="Goodrich-Blair H."/>
            <person name="Dillman A.R."/>
        </authorList>
    </citation>
    <scope>NUCLEOTIDE SEQUENCE</scope>
    <source>
        <strain evidence="2">PS9179</strain>
        <tissue evidence="2">Whole animal</tissue>
    </source>
</reference>
<accession>A0AA39IPR7</accession>
<dbReference type="Proteomes" id="UP001175271">
    <property type="component" value="Unassembled WGS sequence"/>
</dbReference>
<proteinExistence type="predicted"/>
<organism evidence="2 3">
    <name type="scientific">Steinernema hermaphroditum</name>
    <dbReference type="NCBI Taxonomy" id="289476"/>
    <lineage>
        <taxon>Eukaryota</taxon>
        <taxon>Metazoa</taxon>
        <taxon>Ecdysozoa</taxon>
        <taxon>Nematoda</taxon>
        <taxon>Chromadorea</taxon>
        <taxon>Rhabditida</taxon>
        <taxon>Tylenchina</taxon>
        <taxon>Panagrolaimomorpha</taxon>
        <taxon>Strongyloidoidea</taxon>
        <taxon>Steinernematidae</taxon>
        <taxon>Steinernema</taxon>
    </lineage>
</organism>
<protein>
    <submittedName>
        <fullName evidence="2">Uncharacterized protein</fullName>
    </submittedName>
</protein>
<name>A0AA39IPR7_9BILA</name>
<feature type="compositionally biased region" description="Basic and acidic residues" evidence="1">
    <location>
        <begin position="142"/>
        <end position="185"/>
    </location>
</feature>
<evidence type="ECO:0000313" key="2">
    <source>
        <dbReference type="EMBL" id="KAK0428212.1"/>
    </source>
</evidence>
<sequence length="555" mass="61688">MMATVSERKEELRKGVLSSLVCIKEPRVTVSELQKTYQEDFPGELLSRRLADAGYKSFEKFLRAVPEIVFTDANGVKYVAIAKNNNLGADHIRKQVLQTKTDTRNEKKTDRHAPAAKQPEPKVTKEKPTKVKPTKVKPTKVKPTEVKPTEVKPTEVKPTEVKPTEVKPTEVKPTEVKPTEVKPTEVKQQAQQASSSSAAQSSTPLELNRERFCQLLGDMMRRRGSPLPFDCIAAEVKTNYRIDISDADVLKSVLGVGGKKSRPRAVNTACKGLFKAVYDNGAISIYSCDESQSSRYSSRSDLSGGAKQANVTTTPSPLSYEALCSQIDPRPCSHDVELNHDSEMTCEYSESESAAGTADSEMRRQYDAALNDEDFVERISCGDSYYVGDYAYVDFLLHVMHKYCLVPMINDIPGMLATEFNCDIEEICREEEIHDFVEELVSRSDGNLVLFYRNAMGFLTLPENFNGNKYVTLPVAETDEMLSAVDDMLLNTQIDYDMAPRENHTDAEDIMKTYRTTEEDNGTSEDQANVAAGQTVAQAVLLPSGACIKIGYNAQ</sequence>
<dbReference type="AlphaFoldDB" id="A0AA39IPR7"/>
<feature type="compositionally biased region" description="Basic residues" evidence="1">
    <location>
        <begin position="130"/>
        <end position="140"/>
    </location>
</feature>
<feature type="compositionally biased region" description="Basic and acidic residues" evidence="1">
    <location>
        <begin position="101"/>
        <end position="129"/>
    </location>
</feature>
<comment type="caution">
    <text evidence="2">The sequence shown here is derived from an EMBL/GenBank/DDBJ whole genome shotgun (WGS) entry which is preliminary data.</text>
</comment>
<dbReference type="Gene3D" id="3.30.420.610">
    <property type="entry name" value="LOTUS domain-like"/>
    <property type="match status" value="1"/>
</dbReference>
<feature type="compositionally biased region" description="Low complexity" evidence="1">
    <location>
        <begin position="186"/>
        <end position="202"/>
    </location>
</feature>
<evidence type="ECO:0000313" key="3">
    <source>
        <dbReference type="Proteomes" id="UP001175271"/>
    </source>
</evidence>